<evidence type="ECO:0000313" key="6">
    <source>
        <dbReference type="EMBL" id="AYV75125.1"/>
    </source>
</evidence>
<dbReference type="GO" id="GO:0008171">
    <property type="term" value="F:O-methyltransferase activity"/>
    <property type="evidence" value="ECO:0007669"/>
    <property type="project" value="InterPro"/>
</dbReference>
<evidence type="ECO:0000256" key="1">
    <source>
        <dbReference type="ARBA" id="ARBA00022603"/>
    </source>
</evidence>
<keyword evidence="2 6" id="KW-0808">Transferase</keyword>
<dbReference type="InterPro" id="IPR029063">
    <property type="entry name" value="SAM-dependent_MTases_sf"/>
</dbReference>
<dbReference type="SUPFAM" id="SSF53335">
    <property type="entry name" value="S-adenosyl-L-methionine-dependent methyltransferases"/>
    <property type="match status" value="1"/>
</dbReference>
<feature type="domain" description="O-methyltransferase C-terminal" evidence="4">
    <location>
        <begin position="149"/>
        <end position="356"/>
    </location>
</feature>
<dbReference type="InterPro" id="IPR001077">
    <property type="entry name" value="COMT_C"/>
</dbReference>
<dbReference type="InterPro" id="IPR036388">
    <property type="entry name" value="WH-like_DNA-bd_sf"/>
</dbReference>
<dbReference type="PIRSF" id="PIRSF005739">
    <property type="entry name" value="O-mtase"/>
    <property type="match status" value="1"/>
</dbReference>
<name>A0A3G4ZJW5_PINMS</name>
<reference evidence="6" key="1">
    <citation type="submission" date="2018-03" db="EMBL/GenBank/DDBJ databases">
        <title>Cloning and Real-time Quantitative Expression Analysis on PmCOMT Gene from Pinus massoniana.</title>
        <authorList>
            <person name="Wu X."/>
        </authorList>
    </citation>
    <scope>NUCLEOTIDE SEQUENCE</scope>
</reference>
<dbReference type="CDD" id="cd02440">
    <property type="entry name" value="AdoMet_MTases"/>
    <property type="match status" value="1"/>
</dbReference>
<dbReference type="PANTHER" id="PTHR11746">
    <property type="entry name" value="O-METHYLTRANSFERASE"/>
    <property type="match status" value="1"/>
</dbReference>
<keyword evidence="1 6" id="KW-0489">Methyltransferase</keyword>
<dbReference type="EMBL" id="MH059810">
    <property type="protein sequence ID" value="AYV75125.1"/>
    <property type="molecule type" value="mRNA"/>
</dbReference>
<protein>
    <submittedName>
        <fullName evidence="6">Caffeic acid-O-methyltransferase</fullName>
    </submittedName>
</protein>
<dbReference type="Gene3D" id="3.40.50.150">
    <property type="entry name" value="Vaccinia Virus protein VP39"/>
    <property type="match status" value="1"/>
</dbReference>
<organism evidence="6">
    <name type="scientific">Pinus massoniana</name>
    <name type="common">Chinese red pine</name>
    <dbReference type="NCBI Taxonomy" id="88730"/>
    <lineage>
        <taxon>Eukaryota</taxon>
        <taxon>Viridiplantae</taxon>
        <taxon>Streptophyta</taxon>
        <taxon>Embryophyta</taxon>
        <taxon>Tracheophyta</taxon>
        <taxon>Spermatophyta</taxon>
        <taxon>Pinopsida</taxon>
        <taxon>Pinidae</taxon>
        <taxon>Conifers I</taxon>
        <taxon>Pinales</taxon>
        <taxon>Pinaceae</taxon>
        <taxon>Pinus</taxon>
        <taxon>Pinus subgen. Pinus</taxon>
    </lineage>
</organism>
<dbReference type="Pfam" id="PF08100">
    <property type="entry name" value="Dimerisation"/>
    <property type="match status" value="1"/>
</dbReference>
<dbReference type="GO" id="GO:0046983">
    <property type="term" value="F:protein dimerization activity"/>
    <property type="evidence" value="ECO:0007669"/>
    <property type="project" value="InterPro"/>
</dbReference>
<dbReference type="SABIO-RK" id="A0A3G4ZJW5"/>
<feature type="domain" description="O-methyltransferase dimerisation" evidence="5">
    <location>
        <begin position="30"/>
        <end position="127"/>
    </location>
</feature>
<dbReference type="SUPFAM" id="SSF46785">
    <property type="entry name" value="Winged helix' DNA-binding domain"/>
    <property type="match status" value="1"/>
</dbReference>
<accession>A0A3G4ZJW5</accession>
<proteinExistence type="evidence at transcript level"/>
<dbReference type="InterPro" id="IPR016461">
    <property type="entry name" value="COMT-like"/>
</dbReference>
<evidence type="ECO:0000259" key="4">
    <source>
        <dbReference type="Pfam" id="PF00891"/>
    </source>
</evidence>
<dbReference type="Gene3D" id="1.10.10.10">
    <property type="entry name" value="Winged helix-like DNA-binding domain superfamily/Winged helix DNA-binding domain"/>
    <property type="match status" value="1"/>
</dbReference>
<dbReference type="AlphaFoldDB" id="A0A3G4ZJW5"/>
<sequence>MDCKGNNSTEDNSSVDKMEGDEWQGRLAMMELANMLSVPMALNAVAELNVADIIWQNGANTPLSASQILSQLQTQSPDSCSSAHNLQRIMRMMASYNVFKESVTEDSNGVRERLYSLTDVGKTLVKDEAGLSYGSYVLQHHQKALMGAWPLLHSAVLDPSEEPFRKANGKPAYEFYGDDEDSNELMKTAMASLSMPFMRTVLKYYQGFKGVRTLVDVGGSSGFCLHMIIQKHENIRGINFDLPHVVAGAPAYDGIEHVGGDMFEFIPSGDAIFMKWILSTWSDEKCIQILRNCYKALPDGGKVIACEPVLPKYTDYSQRTRTLLEGDIFIMTIYSSGGKERTEEEFRRLCSDAGFSKLETRDLDPFYSLLEIQK</sequence>
<evidence type="ECO:0000256" key="3">
    <source>
        <dbReference type="ARBA" id="ARBA00022691"/>
    </source>
</evidence>
<evidence type="ECO:0000259" key="5">
    <source>
        <dbReference type="Pfam" id="PF08100"/>
    </source>
</evidence>
<dbReference type="FunFam" id="1.10.10.10:FF:000357">
    <property type="entry name" value="Caffeic acid 3-O-methyltransferase"/>
    <property type="match status" value="1"/>
</dbReference>
<dbReference type="InterPro" id="IPR012967">
    <property type="entry name" value="COMT_dimerisation"/>
</dbReference>
<evidence type="ECO:0000256" key="2">
    <source>
        <dbReference type="ARBA" id="ARBA00022679"/>
    </source>
</evidence>
<dbReference type="PROSITE" id="PS51683">
    <property type="entry name" value="SAM_OMT_II"/>
    <property type="match status" value="1"/>
</dbReference>
<dbReference type="GO" id="GO:0032259">
    <property type="term" value="P:methylation"/>
    <property type="evidence" value="ECO:0007669"/>
    <property type="project" value="UniProtKB-KW"/>
</dbReference>
<keyword evidence="3" id="KW-0949">S-adenosyl-L-methionine</keyword>
<dbReference type="Pfam" id="PF00891">
    <property type="entry name" value="Methyltransf_2"/>
    <property type="match status" value="1"/>
</dbReference>
<dbReference type="InterPro" id="IPR036390">
    <property type="entry name" value="WH_DNA-bd_sf"/>
</dbReference>